<sequence length="421" mass="49393">MSFDMRQNVLMVRSLINGQPFYYFYNAEGLEFSLSGYQLKEIYACHFEGRMSAVTTYWGFTNKPNYESFEFADNGDLLWHVSLNAVCHTYLPLEMVIGHEGFNVINGFMIEDHKRMVMKIHQKAVGRSVEKLTWFHDMSEERMREMLNALGHGPMRIERADREELIRIHRDWQRKHDEEFKYTHNACGIDPDDKLPADLYDDHGKWLRQRHMAKGKTLEMMASELANIVRIFDLYIGDDDFDHMNPDWDEGLRRVAQAFIYGPNAKERFDEVKYNPQFVINGIYALAKDLNWIHVNEETQDYKESLIRRLMQELKNEVERPDGVFVLEEGKVYLKAVSATADDVDDEEDEEEDDDSSARAEVRTYLEGLSEEKLRTVAIDHKLAKKMKIAKMAKSELVDVCADYFGSDFPEDEEEEEEEHE</sequence>
<evidence type="ECO:0000313" key="3">
    <source>
        <dbReference type="Proteomes" id="UP000827754"/>
    </source>
</evidence>
<accession>A0AAE8XMX5</accession>
<name>A0AAE8XMX5_9CAUD</name>
<organism evidence="2 3">
    <name type="scientific">Erwinia phage pEa_SNUABM_30</name>
    <dbReference type="NCBI Taxonomy" id="2869553"/>
    <lineage>
        <taxon>Viruses</taxon>
        <taxon>Duplodnaviria</taxon>
        <taxon>Heunggongvirae</taxon>
        <taxon>Uroviricota</taxon>
        <taxon>Caudoviricetes</taxon>
        <taxon>Alexandravirus</taxon>
        <taxon>Alexandravirus SNUABM30</taxon>
    </lineage>
</organism>
<evidence type="ECO:0000256" key="1">
    <source>
        <dbReference type="SAM" id="MobiDB-lite"/>
    </source>
</evidence>
<evidence type="ECO:0000313" key="2">
    <source>
        <dbReference type="EMBL" id="UAW53421.1"/>
    </source>
</evidence>
<keyword evidence="3" id="KW-1185">Reference proteome</keyword>
<reference evidence="2 3" key="1">
    <citation type="submission" date="2021-06" db="EMBL/GenBank/DDBJ databases">
        <title>Complete genome sequence of Erwinia phage pEa_SNUABM_30.</title>
        <authorList>
            <person name="Kim S.G."/>
            <person name="Park S.C."/>
        </authorList>
    </citation>
    <scope>NUCLEOTIDE SEQUENCE [LARGE SCALE GENOMIC DNA]</scope>
</reference>
<proteinExistence type="predicted"/>
<feature type="region of interest" description="Disordered" evidence="1">
    <location>
        <begin position="339"/>
        <end position="360"/>
    </location>
</feature>
<feature type="compositionally biased region" description="Acidic residues" evidence="1">
    <location>
        <begin position="342"/>
        <end position="355"/>
    </location>
</feature>
<gene>
    <name evidence="2" type="ORF">pEaSNUABM30_00303</name>
</gene>
<protein>
    <submittedName>
        <fullName evidence="2">Uncharacterized protein</fullName>
    </submittedName>
</protein>
<dbReference type="EMBL" id="MZ443778">
    <property type="protein sequence ID" value="UAW53421.1"/>
    <property type="molecule type" value="Genomic_DNA"/>
</dbReference>
<dbReference type="Proteomes" id="UP000827754">
    <property type="component" value="Segment"/>
</dbReference>